<comment type="caution">
    <text evidence="9">The sequence shown here is derived from an EMBL/GenBank/DDBJ whole genome shotgun (WGS) entry which is preliminary data.</text>
</comment>
<evidence type="ECO:0000259" key="8">
    <source>
        <dbReference type="Pfam" id="PF17785"/>
    </source>
</evidence>
<feature type="domain" description="RlmI-like PUA" evidence="8">
    <location>
        <begin position="20"/>
        <end position="85"/>
    </location>
</feature>
<dbReference type="Gene3D" id="3.40.50.150">
    <property type="entry name" value="Vaccinia Virus protein VP39"/>
    <property type="match status" value="1"/>
</dbReference>
<evidence type="ECO:0000259" key="7">
    <source>
        <dbReference type="Pfam" id="PF10672"/>
    </source>
</evidence>
<dbReference type="Pfam" id="PF10672">
    <property type="entry name" value="Methyltrans_SAM"/>
    <property type="match status" value="1"/>
</dbReference>
<comment type="subcellular location">
    <subcellularLocation>
        <location evidence="1">Cytoplasm</location>
    </subcellularLocation>
</comment>
<evidence type="ECO:0000256" key="3">
    <source>
        <dbReference type="ARBA" id="ARBA00022603"/>
    </source>
</evidence>
<dbReference type="CDD" id="cd21153">
    <property type="entry name" value="PUA_RlmI"/>
    <property type="match status" value="1"/>
</dbReference>
<evidence type="ECO:0000313" key="9">
    <source>
        <dbReference type="EMBL" id="GEO40391.1"/>
    </source>
</evidence>
<dbReference type="PROSITE" id="PS50890">
    <property type="entry name" value="PUA"/>
    <property type="match status" value="1"/>
</dbReference>
<evidence type="ECO:0000256" key="6">
    <source>
        <dbReference type="ARBA" id="ARBA00038091"/>
    </source>
</evidence>
<dbReference type="InterPro" id="IPR029063">
    <property type="entry name" value="SAM-dependent_MTases_sf"/>
</dbReference>
<dbReference type="GO" id="GO:0032259">
    <property type="term" value="P:methylation"/>
    <property type="evidence" value="ECO:0007669"/>
    <property type="project" value="UniProtKB-KW"/>
</dbReference>
<dbReference type="Proteomes" id="UP000321523">
    <property type="component" value="Unassembled WGS sequence"/>
</dbReference>
<dbReference type="InterPro" id="IPR019614">
    <property type="entry name" value="SAM-dep_methyl-trfase"/>
</dbReference>
<keyword evidence="2" id="KW-0963">Cytoplasm</keyword>
<dbReference type="CDD" id="cd11572">
    <property type="entry name" value="RlmI_M_like"/>
    <property type="match status" value="1"/>
</dbReference>
<proteinExistence type="inferred from homology"/>
<accession>A0A512DV90</accession>
<dbReference type="RefSeq" id="WP_044429918.1">
    <property type="nucleotide sequence ID" value="NZ_BJYZ01000021.1"/>
</dbReference>
<dbReference type="EMBL" id="BJYZ01000021">
    <property type="protein sequence ID" value="GEO40391.1"/>
    <property type="molecule type" value="Genomic_DNA"/>
</dbReference>
<keyword evidence="10" id="KW-1185">Reference proteome</keyword>
<sequence length="408" mass="43741">MNDIPSGNPPSGDTASRPTIRLQPSRHKRVQHGHPWVYSNEIHMDNTAKAIPPGTVVRVVTHDGAPLGAATFNPHTLICTRMLTRDPGAEIGRAFLADRLRRALDLREKLFDRPFYRLVHAEADGLPALIVDRFGDVVVLQANSAGMDRLTPALLEALDEVLAPRAVVLRNDSPSRGLEGLTTGVRVASGSLEGPVRLEENGGAFFADPGVGQKTGWFYDQRDNRAAIAALARDADVIDFYSYNGGFAVQCARAGARSVVAVDRSEAALANGRAAADANGVASICEFRRADAFEELERLAAAGQKFGVVIADPPAFVKSKKDLQAGSRAYRKMTRLAASITAPGGFLLVASCSHNVDVPLFAEQVARGLDDARRTGRILRTGGAAADHPVHPHLPETAYLKAQILQLD</sequence>
<dbReference type="InterPro" id="IPR015947">
    <property type="entry name" value="PUA-like_sf"/>
</dbReference>
<keyword evidence="4 9" id="KW-0808">Transferase</keyword>
<evidence type="ECO:0000256" key="2">
    <source>
        <dbReference type="ARBA" id="ARBA00022490"/>
    </source>
</evidence>
<organism evidence="9 10">
    <name type="scientific">Skermanella aerolata</name>
    <dbReference type="NCBI Taxonomy" id="393310"/>
    <lineage>
        <taxon>Bacteria</taxon>
        <taxon>Pseudomonadati</taxon>
        <taxon>Pseudomonadota</taxon>
        <taxon>Alphaproteobacteria</taxon>
        <taxon>Rhodospirillales</taxon>
        <taxon>Azospirillaceae</taxon>
        <taxon>Skermanella</taxon>
    </lineage>
</organism>
<dbReference type="InterPro" id="IPR041532">
    <property type="entry name" value="RlmI-like_PUA"/>
</dbReference>
<dbReference type="GO" id="GO:0005737">
    <property type="term" value="C:cytoplasm"/>
    <property type="evidence" value="ECO:0007669"/>
    <property type="project" value="UniProtKB-SubCell"/>
</dbReference>
<dbReference type="GO" id="GO:0003723">
    <property type="term" value="F:RNA binding"/>
    <property type="evidence" value="ECO:0007669"/>
    <property type="project" value="InterPro"/>
</dbReference>
<dbReference type="PANTHER" id="PTHR42873">
    <property type="entry name" value="RIBOSOMAL RNA LARGE SUBUNIT METHYLTRANSFERASE"/>
    <property type="match status" value="1"/>
</dbReference>
<dbReference type="Gene3D" id="3.30.750.80">
    <property type="entry name" value="RNA methyltransferase domain (HRMD) like"/>
    <property type="match status" value="1"/>
</dbReference>
<dbReference type="PANTHER" id="PTHR42873:SF1">
    <property type="entry name" value="S-ADENOSYLMETHIONINE-DEPENDENT METHYLTRANSFERASE DOMAIN-CONTAINING PROTEIN"/>
    <property type="match status" value="1"/>
</dbReference>
<evidence type="ECO:0000256" key="5">
    <source>
        <dbReference type="ARBA" id="ARBA00022691"/>
    </source>
</evidence>
<reference evidence="9 10" key="1">
    <citation type="submission" date="2019-07" db="EMBL/GenBank/DDBJ databases">
        <title>Whole genome shotgun sequence of Skermanella aerolata NBRC 106429.</title>
        <authorList>
            <person name="Hosoyama A."/>
            <person name="Uohara A."/>
            <person name="Ohji S."/>
            <person name="Ichikawa N."/>
        </authorList>
    </citation>
    <scope>NUCLEOTIDE SEQUENCE [LARGE SCALE GENOMIC DNA]</scope>
    <source>
        <strain evidence="9 10">NBRC 106429</strain>
    </source>
</reference>
<evidence type="ECO:0000256" key="1">
    <source>
        <dbReference type="ARBA" id="ARBA00004496"/>
    </source>
</evidence>
<dbReference type="InterPro" id="IPR036974">
    <property type="entry name" value="PUA_sf"/>
</dbReference>
<dbReference type="AlphaFoldDB" id="A0A512DV90"/>
<dbReference type="SUPFAM" id="SSF88697">
    <property type="entry name" value="PUA domain-like"/>
    <property type="match status" value="1"/>
</dbReference>
<protein>
    <submittedName>
        <fullName evidence="9">SAM-dependent methyltransferase</fullName>
    </submittedName>
</protein>
<feature type="domain" description="S-adenosylmethionine-dependent methyltransferase" evidence="7">
    <location>
        <begin position="198"/>
        <end position="367"/>
    </location>
</feature>
<dbReference type="GO" id="GO:0008168">
    <property type="term" value="F:methyltransferase activity"/>
    <property type="evidence" value="ECO:0007669"/>
    <property type="project" value="UniProtKB-KW"/>
</dbReference>
<gene>
    <name evidence="9" type="ORF">SAE02_45390</name>
</gene>
<dbReference type="Gene3D" id="2.30.130.10">
    <property type="entry name" value="PUA domain"/>
    <property type="match status" value="1"/>
</dbReference>
<evidence type="ECO:0000256" key="4">
    <source>
        <dbReference type="ARBA" id="ARBA00022679"/>
    </source>
</evidence>
<dbReference type="CDD" id="cd02440">
    <property type="entry name" value="AdoMet_MTases"/>
    <property type="match status" value="1"/>
</dbReference>
<dbReference type="Pfam" id="PF17785">
    <property type="entry name" value="PUA_3"/>
    <property type="match status" value="1"/>
</dbReference>
<name>A0A512DV90_9PROT</name>
<evidence type="ECO:0000313" key="10">
    <source>
        <dbReference type="Proteomes" id="UP000321523"/>
    </source>
</evidence>
<dbReference type="OrthoDB" id="9805492at2"/>
<dbReference type="SUPFAM" id="SSF53335">
    <property type="entry name" value="S-adenosyl-L-methionine-dependent methyltransferases"/>
    <property type="match status" value="1"/>
</dbReference>
<keyword evidence="5" id="KW-0949">S-adenosyl-L-methionine</keyword>
<keyword evidence="3 9" id="KW-0489">Methyltransferase</keyword>
<comment type="similarity">
    <text evidence="6">Belongs to the methyltransferase superfamily. RlmI family.</text>
</comment>